<dbReference type="EMBL" id="CP009246">
    <property type="protein sequence ID" value="APT86874.1"/>
    <property type="molecule type" value="Genomic_DNA"/>
</dbReference>
<dbReference type="GeneID" id="82880364"/>
<sequence>MTKASAAPRQLHPATALLAAGCAWIVVMAANSPWTSAGVLCAAWALGTWYSRSISVIATTLALSLPTAASMLVIHAPYGQHRLAPLITSDGVSLAAELALRFGALMACFLAAVAALKVSDVAKWLQSSRLGYKAAYVVGTSLQFLAQGRLVVQAVRDANKLDGVRMRPRNVLSRFIVPVISKLLTQGAQRGEALSAIGFDRPGPRTLLVPLERSVTQSCICILFPLLSAVVVVATWI</sequence>
<dbReference type="InterPro" id="IPR003339">
    <property type="entry name" value="ABC/ECF_trnsptr_transmembrane"/>
</dbReference>
<dbReference type="STRING" id="28028.CFLV_06505"/>
<evidence type="ECO:0000313" key="7">
    <source>
        <dbReference type="Proteomes" id="UP000185479"/>
    </source>
</evidence>
<keyword evidence="7" id="KW-1185">Reference proteome</keyword>
<name>A0A1L7CM05_CORFL</name>
<feature type="transmembrane region" description="Helical" evidence="5">
    <location>
        <begin position="53"/>
        <end position="78"/>
    </location>
</feature>
<dbReference type="KEGG" id="cfc:CFLV_06505"/>
<reference evidence="6 7" key="1">
    <citation type="submission" date="2014-08" db="EMBL/GenBank/DDBJ databases">
        <title>Complete genome sequence of Corynebacterium flavescens OJ8(T)(=DSM 20296(T)), isolated from cheese.</title>
        <authorList>
            <person name="Ruckert C."/>
            <person name="Albersmeier A."/>
            <person name="Winkler A."/>
            <person name="Kalinowski J."/>
        </authorList>
    </citation>
    <scope>NUCLEOTIDE SEQUENCE [LARGE SCALE GENOMIC DNA]</scope>
    <source>
        <strain evidence="6 7">OJ8</strain>
    </source>
</reference>
<evidence type="ECO:0000256" key="4">
    <source>
        <dbReference type="ARBA" id="ARBA00023136"/>
    </source>
</evidence>
<keyword evidence="4 5" id="KW-0472">Membrane</keyword>
<protein>
    <submittedName>
        <fullName evidence="6">ABC transporter permease</fullName>
    </submittedName>
</protein>
<proteinExistence type="predicted"/>
<keyword evidence="2 5" id="KW-0812">Transmembrane</keyword>
<dbReference type="PROSITE" id="PS51257">
    <property type="entry name" value="PROKAR_LIPOPROTEIN"/>
    <property type="match status" value="1"/>
</dbReference>
<evidence type="ECO:0000256" key="1">
    <source>
        <dbReference type="ARBA" id="ARBA00004141"/>
    </source>
</evidence>
<evidence type="ECO:0000256" key="5">
    <source>
        <dbReference type="SAM" id="Phobius"/>
    </source>
</evidence>
<organism evidence="6 7">
    <name type="scientific">Corynebacterium flavescens</name>
    <dbReference type="NCBI Taxonomy" id="28028"/>
    <lineage>
        <taxon>Bacteria</taxon>
        <taxon>Bacillati</taxon>
        <taxon>Actinomycetota</taxon>
        <taxon>Actinomycetes</taxon>
        <taxon>Mycobacteriales</taxon>
        <taxon>Corynebacteriaceae</taxon>
        <taxon>Corynebacterium</taxon>
    </lineage>
</organism>
<comment type="subcellular location">
    <subcellularLocation>
        <location evidence="1">Membrane</location>
        <topology evidence="1">Multi-pass membrane protein</topology>
    </subcellularLocation>
</comment>
<evidence type="ECO:0000313" key="6">
    <source>
        <dbReference type="EMBL" id="APT86874.1"/>
    </source>
</evidence>
<feature type="transmembrane region" description="Helical" evidence="5">
    <location>
        <begin position="98"/>
        <end position="116"/>
    </location>
</feature>
<dbReference type="RefSeq" id="WP_232315894.1">
    <property type="nucleotide sequence ID" value="NZ_BJNB01000026.1"/>
</dbReference>
<evidence type="ECO:0000256" key="2">
    <source>
        <dbReference type="ARBA" id="ARBA00022692"/>
    </source>
</evidence>
<keyword evidence="3 5" id="KW-1133">Transmembrane helix</keyword>
<gene>
    <name evidence="6" type="ORF">CFLV_06505</name>
</gene>
<dbReference type="CDD" id="cd16914">
    <property type="entry name" value="EcfT"/>
    <property type="match status" value="1"/>
</dbReference>
<evidence type="ECO:0000256" key="3">
    <source>
        <dbReference type="ARBA" id="ARBA00022989"/>
    </source>
</evidence>
<dbReference type="GO" id="GO:0005886">
    <property type="term" value="C:plasma membrane"/>
    <property type="evidence" value="ECO:0007669"/>
    <property type="project" value="UniProtKB-ARBA"/>
</dbReference>
<feature type="transmembrane region" description="Helical" evidence="5">
    <location>
        <begin position="215"/>
        <end position="236"/>
    </location>
</feature>
<dbReference type="Proteomes" id="UP000185479">
    <property type="component" value="Chromosome"/>
</dbReference>
<dbReference type="AlphaFoldDB" id="A0A1L7CM05"/>
<accession>A0A1L7CM05</accession>